<evidence type="ECO:0000256" key="3">
    <source>
        <dbReference type="ARBA" id="ARBA00022801"/>
    </source>
</evidence>
<gene>
    <name evidence="6" type="ORF">CKO13_02630</name>
</gene>
<evidence type="ECO:0000256" key="2">
    <source>
        <dbReference type="ARBA" id="ARBA00013064"/>
    </source>
</evidence>
<keyword evidence="4" id="KW-0904">Protein phosphatase</keyword>
<dbReference type="PANTHER" id="PTHR11717:SF7">
    <property type="entry name" value="LOW MOLECULAR WEIGHT PHOSPHOTYROSINE PROTEIN PHOSPHATASE"/>
    <property type="match status" value="1"/>
</dbReference>
<dbReference type="RefSeq" id="WP_200256547.1">
    <property type="nucleotide sequence ID" value="NZ_NRSH01000015.1"/>
</dbReference>
<dbReference type="Proteomes" id="UP000738126">
    <property type="component" value="Unassembled WGS sequence"/>
</dbReference>
<dbReference type="SMART" id="SM00226">
    <property type="entry name" value="LMWPc"/>
    <property type="match status" value="1"/>
</dbReference>
<dbReference type="PRINTS" id="PR00719">
    <property type="entry name" value="LMWPTPASE"/>
</dbReference>
<dbReference type="Gene3D" id="3.40.50.2300">
    <property type="match status" value="1"/>
</dbReference>
<feature type="domain" description="Phosphotyrosine protein phosphatase I" evidence="5">
    <location>
        <begin position="7"/>
        <end position="156"/>
    </location>
</feature>
<evidence type="ECO:0000313" key="7">
    <source>
        <dbReference type="Proteomes" id="UP000738126"/>
    </source>
</evidence>
<dbReference type="EMBL" id="NRSH01000015">
    <property type="protein sequence ID" value="MBK1725931.1"/>
    <property type="molecule type" value="Genomic_DNA"/>
</dbReference>
<accession>A0ABS1E2D3</accession>
<dbReference type="Pfam" id="PF01451">
    <property type="entry name" value="LMWPc"/>
    <property type="match status" value="1"/>
</dbReference>
<evidence type="ECO:0000256" key="1">
    <source>
        <dbReference type="ARBA" id="ARBA00011063"/>
    </source>
</evidence>
<comment type="similarity">
    <text evidence="1">Belongs to the low molecular weight phosphotyrosine protein phosphatase family.</text>
</comment>
<protein>
    <recommendedName>
        <fullName evidence="2">protein-tyrosine-phosphatase</fullName>
        <ecNumber evidence="2">3.1.3.48</ecNumber>
    </recommendedName>
</protein>
<dbReference type="CDD" id="cd16343">
    <property type="entry name" value="LMWPTP"/>
    <property type="match status" value="1"/>
</dbReference>
<keyword evidence="3" id="KW-0378">Hydrolase</keyword>
<name>A0ABS1E2D3_9GAMM</name>
<sequence length="166" mass="18397">MTQNEKTRILLVCMGNICRSPTAEGVLRKRIQEEGMAGWLETDSAGTHSYHLGKGPDPRAQEAARRRGIDISDLRARQVEAADFEIFDWILAMDEDNAGILRADCPPRQAHKLGMLLDFAPGRREREVPDPYFGGESGFEYVLDLIEEASDGLLEAVRRSPGGGAR</sequence>
<keyword evidence="7" id="KW-1185">Reference proteome</keyword>
<dbReference type="EC" id="3.1.3.48" evidence="2"/>
<dbReference type="PANTHER" id="PTHR11717">
    <property type="entry name" value="LOW MOLECULAR WEIGHT PROTEIN TYROSINE PHOSPHATASE"/>
    <property type="match status" value="1"/>
</dbReference>
<dbReference type="InterPro" id="IPR023485">
    <property type="entry name" value="Ptyr_pPase"/>
</dbReference>
<evidence type="ECO:0000256" key="4">
    <source>
        <dbReference type="ARBA" id="ARBA00022912"/>
    </source>
</evidence>
<comment type="caution">
    <text evidence="6">The sequence shown here is derived from an EMBL/GenBank/DDBJ whole genome shotgun (WGS) entry which is preliminary data.</text>
</comment>
<dbReference type="InterPro" id="IPR050438">
    <property type="entry name" value="LMW_PTPase"/>
</dbReference>
<evidence type="ECO:0000313" key="6">
    <source>
        <dbReference type="EMBL" id="MBK1725931.1"/>
    </source>
</evidence>
<proteinExistence type="inferred from homology"/>
<dbReference type="InterPro" id="IPR036196">
    <property type="entry name" value="Ptyr_pPase_sf"/>
</dbReference>
<reference evidence="6 7" key="1">
    <citation type="journal article" date="2020" name="Microorganisms">
        <title>Osmotic Adaptation and Compatible Solute Biosynthesis of Phototrophic Bacteria as Revealed from Genome Analyses.</title>
        <authorList>
            <person name="Imhoff J.F."/>
            <person name="Rahn T."/>
            <person name="Kunzel S."/>
            <person name="Keller A."/>
            <person name="Neulinger S.C."/>
        </authorList>
    </citation>
    <scope>NUCLEOTIDE SEQUENCE [LARGE SCALE GENOMIC DNA]</scope>
    <source>
        <strain evidence="6 7">DSM 15116</strain>
    </source>
</reference>
<dbReference type="SUPFAM" id="SSF52788">
    <property type="entry name" value="Phosphotyrosine protein phosphatases I"/>
    <property type="match status" value="1"/>
</dbReference>
<organism evidence="6 7">
    <name type="scientific">Halorhodospira neutriphila</name>
    <dbReference type="NCBI Taxonomy" id="168379"/>
    <lineage>
        <taxon>Bacteria</taxon>
        <taxon>Pseudomonadati</taxon>
        <taxon>Pseudomonadota</taxon>
        <taxon>Gammaproteobacteria</taxon>
        <taxon>Chromatiales</taxon>
        <taxon>Ectothiorhodospiraceae</taxon>
        <taxon>Halorhodospira</taxon>
    </lineage>
</organism>
<dbReference type="InterPro" id="IPR017867">
    <property type="entry name" value="Tyr_phospatase_low_mol_wt"/>
</dbReference>
<evidence type="ECO:0000259" key="5">
    <source>
        <dbReference type="SMART" id="SM00226"/>
    </source>
</evidence>